<keyword evidence="3" id="KW-1185">Reference proteome</keyword>
<sequence>MSKHEPDMRILPGQLRGPATPGMCEIIELIHYGRPQKPFHRPTARTSSSGQRKLPLSPASNFLRYTCALAKPNLRERLMGEMGMLDAIEEDLKIYRPVF</sequence>
<dbReference type="Proteomes" id="UP000735302">
    <property type="component" value="Unassembled WGS sequence"/>
</dbReference>
<evidence type="ECO:0000313" key="3">
    <source>
        <dbReference type="Proteomes" id="UP000735302"/>
    </source>
</evidence>
<organism evidence="2 3">
    <name type="scientific">Plakobranchus ocellatus</name>
    <dbReference type="NCBI Taxonomy" id="259542"/>
    <lineage>
        <taxon>Eukaryota</taxon>
        <taxon>Metazoa</taxon>
        <taxon>Spiralia</taxon>
        <taxon>Lophotrochozoa</taxon>
        <taxon>Mollusca</taxon>
        <taxon>Gastropoda</taxon>
        <taxon>Heterobranchia</taxon>
        <taxon>Euthyneura</taxon>
        <taxon>Panpulmonata</taxon>
        <taxon>Sacoglossa</taxon>
        <taxon>Placobranchoidea</taxon>
        <taxon>Plakobranchidae</taxon>
        <taxon>Plakobranchus</taxon>
    </lineage>
</organism>
<evidence type="ECO:0000256" key="1">
    <source>
        <dbReference type="SAM" id="MobiDB-lite"/>
    </source>
</evidence>
<name>A0AAV4BBQ2_9GAST</name>
<evidence type="ECO:0000313" key="2">
    <source>
        <dbReference type="EMBL" id="GFO16852.1"/>
    </source>
</evidence>
<accession>A0AAV4BBQ2</accession>
<reference evidence="2 3" key="1">
    <citation type="journal article" date="2021" name="Elife">
        <title>Chloroplast acquisition without the gene transfer in kleptoplastic sea slugs, Plakobranchus ocellatus.</title>
        <authorList>
            <person name="Maeda T."/>
            <person name="Takahashi S."/>
            <person name="Yoshida T."/>
            <person name="Shimamura S."/>
            <person name="Takaki Y."/>
            <person name="Nagai Y."/>
            <person name="Toyoda A."/>
            <person name="Suzuki Y."/>
            <person name="Arimoto A."/>
            <person name="Ishii H."/>
            <person name="Satoh N."/>
            <person name="Nishiyama T."/>
            <person name="Hasebe M."/>
            <person name="Maruyama T."/>
            <person name="Minagawa J."/>
            <person name="Obokata J."/>
            <person name="Shigenobu S."/>
        </authorList>
    </citation>
    <scope>NUCLEOTIDE SEQUENCE [LARGE SCALE GENOMIC DNA]</scope>
</reference>
<dbReference type="AlphaFoldDB" id="A0AAV4BBQ2"/>
<proteinExistence type="predicted"/>
<feature type="region of interest" description="Disordered" evidence="1">
    <location>
        <begin position="36"/>
        <end position="55"/>
    </location>
</feature>
<gene>
    <name evidence="2" type="ORF">PoB_004335700</name>
</gene>
<dbReference type="EMBL" id="BLXT01004727">
    <property type="protein sequence ID" value="GFO16852.1"/>
    <property type="molecule type" value="Genomic_DNA"/>
</dbReference>
<protein>
    <submittedName>
        <fullName evidence="2">Uncharacterized protein</fullName>
    </submittedName>
</protein>
<comment type="caution">
    <text evidence="2">The sequence shown here is derived from an EMBL/GenBank/DDBJ whole genome shotgun (WGS) entry which is preliminary data.</text>
</comment>